<dbReference type="PANTHER" id="PTHR43201:SF5">
    <property type="entry name" value="MEDIUM-CHAIN ACYL-COA LIGASE ACSF2, MITOCHONDRIAL"/>
    <property type="match status" value="1"/>
</dbReference>
<dbReference type="GO" id="GO:0031956">
    <property type="term" value="F:medium-chain fatty acid-CoA ligase activity"/>
    <property type="evidence" value="ECO:0007669"/>
    <property type="project" value="TreeGrafter"/>
</dbReference>
<dbReference type="AlphaFoldDB" id="H1W4Q7"/>
<evidence type="ECO:0000256" key="1">
    <source>
        <dbReference type="ARBA" id="ARBA00006432"/>
    </source>
</evidence>
<dbReference type="STRING" id="759273.H1W4Q7"/>
<dbReference type="Pfam" id="PF13193">
    <property type="entry name" value="AMP-binding_C"/>
    <property type="match status" value="1"/>
</dbReference>
<evidence type="ECO:0000256" key="2">
    <source>
        <dbReference type="ARBA" id="ARBA00022598"/>
    </source>
</evidence>
<proteinExistence type="inferred from homology"/>
<dbReference type="eggNOG" id="KOG1176">
    <property type="taxonomic scope" value="Eukaryota"/>
</dbReference>
<feature type="domain" description="AMP-binding enzyme C-terminal" evidence="3">
    <location>
        <begin position="3"/>
        <end position="53"/>
    </location>
</feature>
<dbReference type="HOGENOM" id="CLU_2704677_0_0_1"/>
<accession>H1W4Q7</accession>
<reference evidence="5" key="1">
    <citation type="journal article" date="2012" name="Nat. Genet.">
        <title>Lifestyle transitions in plant pathogenic Colletotrichum fungi deciphered by genome and transcriptome analyses.</title>
        <authorList>
            <person name="O'Connell R.J."/>
            <person name="Thon M.R."/>
            <person name="Hacquard S."/>
            <person name="Amyotte S.G."/>
            <person name="Kleemann J."/>
            <person name="Torres M.F."/>
            <person name="Damm U."/>
            <person name="Buiate E.A."/>
            <person name="Epstein L."/>
            <person name="Alkan N."/>
            <person name="Altmueller J."/>
            <person name="Alvarado-Balderrama L."/>
            <person name="Bauser C.A."/>
            <person name="Becker C."/>
            <person name="Birren B.W."/>
            <person name="Chen Z."/>
            <person name="Choi J."/>
            <person name="Crouch J.A."/>
            <person name="Duvick J.P."/>
            <person name="Farman M.A."/>
            <person name="Gan P."/>
            <person name="Heiman D."/>
            <person name="Henrissat B."/>
            <person name="Howard R.J."/>
            <person name="Kabbage M."/>
            <person name="Koch C."/>
            <person name="Kracher B."/>
            <person name="Kubo Y."/>
            <person name="Law A.D."/>
            <person name="Lebrun M.-H."/>
            <person name="Lee Y.-H."/>
            <person name="Miyara I."/>
            <person name="Moore N."/>
            <person name="Neumann U."/>
            <person name="Nordstroem K."/>
            <person name="Panaccione D.G."/>
            <person name="Panstruga R."/>
            <person name="Place M."/>
            <person name="Proctor R.H."/>
            <person name="Prusky D."/>
            <person name="Rech G."/>
            <person name="Reinhardt R."/>
            <person name="Rollins J.A."/>
            <person name="Rounsley S."/>
            <person name="Schardl C.L."/>
            <person name="Schwartz D.C."/>
            <person name="Shenoy N."/>
            <person name="Shirasu K."/>
            <person name="Sikhakolli U.R."/>
            <person name="Stueber K."/>
            <person name="Sukno S.A."/>
            <person name="Sweigard J.A."/>
            <person name="Takano Y."/>
            <person name="Takahara H."/>
            <person name="Trail F."/>
            <person name="van der Does H.C."/>
            <person name="Voll L.M."/>
            <person name="Will I."/>
            <person name="Young S."/>
            <person name="Zeng Q."/>
            <person name="Zhang J."/>
            <person name="Zhou S."/>
            <person name="Dickman M.B."/>
            <person name="Schulze-Lefert P."/>
            <person name="Ver Loren van Themaat E."/>
            <person name="Ma L.-J."/>
            <person name="Vaillancourt L.J."/>
        </authorList>
    </citation>
    <scope>NUCLEOTIDE SEQUENCE [LARGE SCALE GENOMIC DNA]</scope>
    <source>
        <strain evidence="5">IMI 349063</strain>
    </source>
</reference>
<evidence type="ECO:0000259" key="3">
    <source>
        <dbReference type="Pfam" id="PF13193"/>
    </source>
</evidence>
<dbReference type="InterPro" id="IPR025110">
    <property type="entry name" value="AMP-bd_C"/>
</dbReference>
<dbReference type="SUPFAM" id="SSF56801">
    <property type="entry name" value="Acetyl-CoA synthetase-like"/>
    <property type="match status" value="1"/>
</dbReference>
<dbReference type="VEuPathDB" id="FungiDB:CH63R_08701"/>
<dbReference type="InterPro" id="IPR045851">
    <property type="entry name" value="AMP-bd_C_sf"/>
</dbReference>
<dbReference type="GO" id="GO:0006631">
    <property type="term" value="P:fatty acid metabolic process"/>
    <property type="evidence" value="ECO:0007669"/>
    <property type="project" value="TreeGrafter"/>
</dbReference>
<dbReference type="Proteomes" id="UP000007174">
    <property type="component" value="Unassembled WGS sequence"/>
</dbReference>
<dbReference type="EMBL" id="CACQ02009758">
    <property type="protein sequence ID" value="CCF47470.1"/>
    <property type="molecule type" value="Genomic_DNA"/>
</dbReference>
<evidence type="ECO:0000313" key="5">
    <source>
        <dbReference type="Proteomes" id="UP000007174"/>
    </source>
</evidence>
<dbReference type="Gene3D" id="3.30.300.30">
    <property type="match status" value="1"/>
</dbReference>
<evidence type="ECO:0000313" key="4">
    <source>
        <dbReference type="EMBL" id="CCF47470.1"/>
    </source>
</evidence>
<organism evidence="4 5">
    <name type="scientific">Colletotrichum higginsianum (strain IMI 349063)</name>
    <name type="common">Crucifer anthracnose fungus</name>
    <dbReference type="NCBI Taxonomy" id="759273"/>
    <lineage>
        <taxon>Eukaryota</taxon>
        <taxon>Fungi</taxon>
        <taxon>Dikarya</taxon>
        <taxon>Ascomycota</taxon>
        <taxon>Pezizomycotina</taxon>
        <taxon>Sordariomycetes</taxon>
        <taxon>Hypocreomycetidae</taxon>
        <taxon>Glomerellales</taxon>
        <taxon>Glomerellaceae</taxon>
        <taxon>Colletotrichum</taxon>
        <taxon>Colletotrichum destructivum species complex</taxon>
    </lineage>
</organism>
<name>H1W4Q7_COLHI</name>
<dbReference type="PANTHER" id="PTHR43201">
    <property type="entry name" value="ACYL-COA SYNTHETASE"/>
    <property type="match status" value="1"/>
</dbReference>
<keyword evidence="2" id="KW-0436">Ligase</keyword>
<gene>
    <name evidence="4" type="ORF">CH063_15846</name>
</gene>
<comment type="similarity">
    <text evidence="1">Belongs to the ATP-dependent AMP-binding enzyme family.</text>
</comment>
<protein>
    <submittedName>
        <fullName evidence="4">Peroxisomal-CoA synthetase</fullName>
    </submittedName>
</protein>
<sequence length="73" mass="8305">MYGQDIGVAVVLKPGQQLKGDDLKKWVSEKLAKFKVPKKIYFTETMPKTATGKIQRRIVAEKMQQQESPKAKL</sequence>